<feature type="transmembrane region" description="Helical" evidence="1">
    <location>
        <begin position="73"/>
        <end position="91"/>
    </location>
</feature>
<keyword evidence="4" id="KW-1185">Reference proteome</keyword>
<protein>
    <recommendedName>
        <fullName evidence="2">DUF1206 domain-containing protein</fullName>
    </recommendedName>
</protein>
<dbReference type="OrthoDB" id="5702018at2"/>
<dbReference type="EMBL" id="SJPO01000010">
    <property type="protein sequence ID" value="TWT73419.1"/>
    <property type="molecule type" value="Genomic_DNA"/>
</dbReference>
<feature type="transmembrane region" description="Helical" evidence="1">
    <location>
        <begin position="160"/>
        <end position="181"/>
    </location>
</feature>
<evidence type="ECO:0000256" key="1">
    <source>
        <dbReference type="SAM" id="Phobius"/>
    </source>
</evidence>
<name>A0A5C5YER5_9BACT</name>
<dbReference type="InterPro" id="IPR009597">
    <property type="entry name" value="DUF1206"/>
</dbReference>
<feature type="transmembrane region" description="Helical" evidence="1">
    <location>
        <begin position="33"/>
        <end position="52"/>
    </location>
</feature>
<evidence type="ECO:0000313" key="3">
    <source>
        <dbReference type="EMBL" id="TWT73419.1"/>
    </source>
</evidence>
<keyword evidence="1" id="KW-0812">Transmembrane</keyword>
<organism evidence="3 4">
    <name type="scientific">Posidoniimonas polymericola</name>
    <dbReference type="NCBI Taxonomy" id="2528002"/>
    <lineage>
        <taxon>Bacteria</taxon>
        <taxon>Pseudomonadati</taxon>
        <taxon>Planctomycetota</taxon>
        <taxon>Planctomycetia</taxon>
        <taxon>Pirellulales</taxon>
        <taxon>Lacipirellulaceae</taxon>
        <taxon>Posidoniimonas</taxon>
    </lineage>
</organism>
<evidence type="ECO:0000259" key="2">
    <source>
        <dbReference type="Pfam" id="PF06724"/>
    </source>
</evidence>
<dbReference type="Proteomes" id="UP000318478">
    <property type="component" value="Unassembled WGS sequence"/>
</dbReference>
<dbReference type="AlphaFoldDB" id="A0A5C5YER5"/>
<proteinExistence type="predicted"/>
<feature type="domain" description="DUF1206" evidence="2">
    <location>
        <begin position="114"/>
        <end position="185"/>
    </location>
</feature>
<sequence length="218" mass="23184">MPTAEPSTVSHARSAIQQQQQQDWLENLARLGYASRGAIYLIIGGLAVLSAFGEGGKVTDSKGALSKVLESPGGWLIVLALAVGLVGYSIWRFCQVVYDPDHHGTDAKGIAVRAGMAVSGATHVLLAGWAAKVALGYATGSSGGSDGKESLVRMLMSQPFGQWLVGGLGVILVGVGVAHFLKGYKKKFEKYFTWSHDKRKVLQPICQAGLYARGVLRR</sequence>
<comment type="caution">
    <text evidence="3">The sequence shown here is derived from an EMBL/GenBank/DDBJ whole genome shotgun (WGS) entry which is preliminary data.</text>
</comment>
<evidence type="ECO:0000313" key="4">
    <source>
        <dbReference type="Proteomes" id="UP000318478"/>
    </source>
</evidence>
<reference evidence="3 4" key="1">
    <citation type="submission" date="2019-02" db="EMBL/GenBank/DDBJ databases">
        <title>Deep-cultivation of Planctomycetes and their phenomic and genomic characterization uncovers novel biology.</title>
        <authorList>
            <person name="Wiegand S."/>
            <person name="Jogler M."/>
            <person name="Boedeker C."/>
            <person name="Pinto D."/>
            <person name="Vollmers J."/>
            <person name="Rivas-Marin E."/>
            <person name="Kohn T."/>
            <person name="Peeters S.H."/>
            <person name="Heuer A."/>
            <person name="Rast P."/>
            <person name="Oberbeckmann S."/>
            <person name="Bunk B."/>
            <person name="Jeske O."/>
            <person name="Meyerdierks A."/>
            <person name="Storesund J.E."/>
            <person name="Kallscheuer N."/>
            <person name="Luecker S."/>
            <person name="Lage O.M."/>
            <person name="Pohl T."/>
            <person name="Merkel B.J."/>
            <person name="Hornburger P."/>
            <person name="Mueller R.-W."/>
            <person name="Bruemmer F."/>
            <person name="Labrenz M."/>
            <person name="Spormann A.M."/>
            <person name="Op Den Camp H."/>
            <person name="Overmann J."/>
            <person name="Amann R."/>
            <person name="Jetten M.S.M."/>
            <person name="Mascher T."/>
            <person name="Medema M.H."/>
            <person name="Devos D.P."/>
            <person name="Kaster A.-K."/>
            <person name="Ovreas L."/>
            <person name="Rohde M."/>
            <person name="Galperin M.Y."/>
            <person name="Jogler C."/>
        </authorList>
    </citation>
    <scope>NUCLEOTIDE SEQUENCE [LARGE SCALE GENOMIC DNA]</scope>
    <source>
        <strain evidence="3 4">Pla123a</strain>
    </source>
</reference>
<feature type="domain" description="DUF1206" evidence="2">
    <location>
        <begin position="31"/>
        <end position="99"/>
    </location>
</feature>
<dbReference type="RefSeq" id="WP_146589741.1">
    <property type="nucleotide sequence ID" value="NZ_SJPO01000010.1"/>
</dbReference>
<keyword evidence="1" id="KW-1133">Transmembrane helix</keyword>
<accession>A0A5C5YER5</accession>
<dbReference type="Pfam" id="PF06724">
    <property type="entry name" value="DUF1206"/>
    <property type="match status" value="2"/>
</dbReference>
<gene>
    <name evidence="3" type="ORF">Pla123a_37540</name>
</gene>
<keyword evidence="1" id="KW-0472">Membrane</keyword>